<sequence>MSSILDKSLDDIISTRKSQRSQGKKKAVGKGTGKAQKKETVSFKKAAKKVAPQPKPALDLTYATKVVAQGLPRDLKQDAIKEFFQSQIGGVSVVSMNYNEKGQFRGAATIIFKSHKNAVKAVEKYNNAPIDGGSSKLKMELVIDPTKKPLAARITANKTEPVATPQQKKQQVLKQKVQQKRQQLQKKASNGKPKKQTKKTAEQLDQEMSDYFNNN</sequence>
<protein>
    <recommendedName>
        <fullName evidence="4">RRM domain-containing protein</fullName>
    </recommendedName>
</protein>
<dbReference type="Pfam" id="PF00076">
    <property type="entry name" value="RRM_1"/>
    <property type="match status" value="1"/>
</dbReference>
<dbReference type="SUPFAM" id="SSF54928">
    <property type="entry name" value="RNA-binding domain, RBD"/>
    <property type="match status" value="1"/>
</dbReference>
<dbReference type="PANTHER" id="PTHR19965">
    <property type="entry name" value="RNA AND EXPORT FACTOR BINDING PROTEIN"/>
    <property type="match status" value="1"/>
</dbReference>
<evidence type="ECO:0000256" key="2">
    <source>
        <dbReference type="PROSITE-ProRule" id="PRU00176"/>
    </source>
</evidence>
<dbReference type="SMART" id="SM00360">
    <property type="entry name" value="RRM"/>
    <property type="match status" value="1"/>
</dbReference>
<evidence type="ECO:0000256" key="3">
    <source>
        <dbReference type="SAM" id="MobiDB-lite"/>
    </source>
</evidence>
<dbReference type="GO" id="GO:0003729">
    <property type="term" value="F:mRNA binding"/>
    <property type="evidence" value="ECO:0007669"/>
    <property type="project" value="TreeGrafter"/>
</dbReference>
<dbReference type="PROSITE" id="PS50102">
    <property type="entry name" value="RRM"/>
    <property type="match status" value="1"/>
</dbReference>
<comment type="caution">
    <text evidence="5">The sequence shown here is derived from an EMBL/GenBank/DDBJ whole genome shotgun (WGS) entry which is preliminary data.</text>
</comment>
<feature type="compositionally biased region" description="Basic residues" evidence="3">
    <location>
        <begin position="17"/>
        <end position="28"/>
    </location>
</feature>
<organism evidence="5 6">
    <name type="scientific">Candidozyma auris</name>
    <name type="common">Yeast</name>
    <name type="synonym">Candida auris</name>
    <dbReference type="NCBI Taxonomy" id="498019"/>
    <lineage>
        <taxon>Eukaryota</taxon>
        <taxon>Fungi</taxon>
        <taxon>Dikarya</taxon>
        <taxon>Ascomycota</taxon>
        <taxon>Saccharomycotina</taxon>
        <taxon>Pichiomycetes</taxon>
        <taxon>Metschnikowiaceae</taxon>
        <taxon>Candidozyma</taxon>
    </lineage>
</organism>
<name>A0AAW0VMX5_CANAR</name>
<gene>
    <name evidence="5" type="ORF">B9J08_01813</name>
</gene>
<accession>A0AAW0VMX5</accession>
<feature type="region of interest" description="Disordered" evidence="3">
    <location>
        <begin position="158"/>
        <end position="215"/>
    </location>
</feature>
<dbReference type="Proteomes" id="UP000230249">
    <property type="component" value="Unassembled WGS sequence"/>
</dbReference>
<keyword evidence="6" id="KW-1185">Reference proteome</keyword>
<dbReference type="InterPro" id="IPR051229">
    <property type="entry name" value="ALYREF_mRNA_export"/>
</dbReference>
<feature type="compositionally biased region" description="Low complexity" evidence="3">
    <location>
        <begin position="166"/>
        <end position="187"/>
    </location>
</feature>
<reference evidence="5 6" key="2">
    <citation type="journal article" date="2018" name="Nat. Commun.">
        <title>Genomic insights into multidrug-resistance, mating and virulence in Candida auris and related emerging species.</title>
        <authorList>
            <person name="Munoz J.F."/>
            <person name="Gade L."/>
            <person name="Chow N.A."/>
            <person name="Loparev V.N."/>
            <person name="Juieng P."/>
            <person name="Berkow E.L."/>
            <person name="Farrer R.A."/>
            <person name="Litvintseva A.P."/>
            <person name="Cuomo C.A."/>
        </authorList>
    </citation>
    <scope>GENOME REANNOTATION</scope>
    <source>
        <strain evidence="5 6">B8441</strain>
    </source>
</reference>
<keyword evidence="1 2" id="KW-0694">RNA-binding</keyword>
<feature type="domain" description="RRM" evidence="4">
    <location>
        <begin position="64"/>
        <end position="144"/>
    </location>
</feature>
<feature type="region of interest" description="Disordered" evidence="3">
    <location>
        <begin position="1"/>
        <end position="53"/>
    </location>
</feature>
<dbReference type="PANTHER" id="PTHR19965:SF35">
    <property type="entry name" value="RNA ANNEALING PROTEIN YRA1"/>
    <property type="match status" value="1"/>
</dbReference>
<dbReference type="AlphaFoldDB" id="A0AAW0VMX5"/>
<dbReference type="InterPro" id="IPR035979">
    <property type="entry name" value="RBD_domain_sf"/>
</dbReference>
<evidence type="ECO:0000313" key="6">
    <source>
        <dbReference type="Proteomes" id="UP000230249"/>
    </source>
</evidence>
<proteinExistence type="predicted"/>
<dbReference type="EMBL" id="PEKT03000001">
    <property type="protein sequence ID" value="KAK8443448.1"/>
    <property type="molecule type" value="Genomic_DNA"/>
</dbReference>
<evidence type="ECO:0000256" key="1">
    <source>
        <dbReference type="ARBA" id="ARBA00022884"/>
    </source>
</evidence>
<dbReference type="InterPro" id="IPR012677">
    <property type="entry name" value="Nucleotide-bd_a/b_plait_sf"/>
</dbReference>
<dbReference type="GO" id="GO:0005634">
    <property type="term" value="C:nucleus"/>
    <property type="evidence" value="ECO:0007669"/>
    <property type="project" value="TreeGrafter"/>
</dbReference>
<reference evidence="5 6" key="1">
    <citation type="journal article" date="2017" name="Clin. Infect. Dis.">
        <title>Simultaneous emergence of multidrug-resistant Candida auris on 3 continents confirmed by whole-genome sequencing and epidemiological analyses.</title>
        <authorList>
            <person name="Lockhart S.R."/>
            <person name="Etienne K.A."/>
            <person name="Vallabhaneni S."/>
            <person name="Farooqi J."/>
            <person name="Chowdhary A."/>
            <person name="Govender N.P."/>
            <person name="Colombo A.L."/>
            <person name="Calvo B."/>
            <person name="Cuomo C.A."/>
            <person name="Desjardins C.A."/>
            <person name="Berkow E.L."/>
            <person name="Castanheira M."/>
            <person name="Magobo R.E."/>
            <person name="Jabeen K."/>
            <person name="Asghar R.J."/>
            <person name="Meis J.F."/>
            <person name="Jackson B."/>
            <person name="Chiller T."/>
            <person name="Litvintseva A.P."/>
        </authorList>
    </citation>
    <scope>NUCLEOTIDE SEQUENCE [LARGE SCALE GENOMIC DNA]</scope>
    <source>
        <strain evidence="5 6">B8441</strain>
    </source>
</reference>
<dbReference type="Gene3D" id="3.30.70.330">
    <property type="match status" value="1"/>
</dbReference>
<evidence type="ECO:0000259" key="4">
    <source>
        <dbReference type="PROSITE" id="PS50102"/>
    </source>
</evidence>
<dbReference type="InterPro" id="IPR000504">
    <property type="entry name" value="RRM_dom"/>
</dbReference>
<evidence type="ECO:0000313" key="5">
    <source>
        <dbReference type="EMBL" id="KAK8443448.1"/>
    </source>
</evidence>